<keyword evidence="4" id="KW-0804">Transcription</keyword>
<dbReference type="PANTHER" id="PTHR30055:SF234">
    <property type="entry name" value="HTH-TYPE TRANSCRIPTIONAL REGULATOR BETI"/>
    <property type="match status" value="1"/>
</dbReference>
<name>A0A7Z0WRZ4_9PSEU</name>
<dbReference type="EMBL" id="MSIF01000004">
    <property type="protein sequence ID" value="OLF11668.1"/>
    <property type="molecule type" value="Genomic_DNA"/>
</dbReference>
<evidence type="ECO:0000256" key="5">
    <source>
        <dbReference type="PROSITE-ProRule" id="PRU00335"/>
    </source>
</evidence>
<dbReference type="InterPro" id="IPR009057">
    <property type="entry name" value="Homeodomain-like_sf"/>
</dbReference>
<feature type="domain" description="HTH tetR-type" evidence="6">
    <location>
        <begin position="8"/>
        <end position="68"/>
    </location>
</feature>
<dbReference type="InterPro" id="IPR039538">
    <property type="entry name" value="BetI_C"/>
</dbReference>
<dbReference type="Gene3D" id="1.10.357.10">
    <property type="entry name" value="Tetracycline Repressor, domain 2"/>
    <property type="match status" value="1"/>
</dbReference>
<accession>A0A7Z0WRZ4</accession>
<dbReference type="Proteomes" id="UP000185696">
    <property type="component" value="Unassembled WGS sequence"/>
</dbReference>
<keyword evidence="1" id="KW-0678">Repressor</keyword>
<protein>
    <recommendedName>
        <fullName evidence="6">HTH tetR-type domain-containing protein</fullName>
    </recommendedName>
</protein>
<dbReference type="OrthoDB" id="9816296at2"/>
<dbReference type="Pfam" id="PF13977">
    <property type="entry name" value="TetR_C_6"/>
    <property type="match status" value="1"/>
</dbReference>
<dbReference type="GO" id="GO:0000976">
    <property type="term" value="F:transcription cis-regulatory region binding"/>
    <property type="evidence" value="ECO:0007669"/>
    <property type="project" value="TreeGrafter"/>
</dbReference>
<evidence type="ECO:0000313" key="8">
    <source>
        <dbReference type="Proteomes" id="UP000185696"/>
    </source>
</evidence>
<dbReference type="SUPFAM" id="SSF48498">
    <property type="entry name" value="Tetracyclin repressor-like, C-terminal domain"/>
    <property type="match status" value="1"/>
</dbReference>
<keyword evidence="3 5" id="KW-0238">DNA-binding</keyword>
<evidence type="ECO:0000256" key="4">
    <source>
        <dbReference type="ARBA" id="ARBA00023163"/>
    </source>
</evidence>
<feature type="DNA-binding region" description="H-T-H motif" evidence="5">
    <location>
        <begin position="31"/>
        <end position="50"/>
    </location>
</feature>
<evidence type="ECO:0000313" key="7">
    <source>
        <dbReference type="EMBL" id="OLF11668.1"/>
    </source>
</evidence>
<comment type="caution">
    <text evidence="7">The sequence shown here is derived from an EMBL/GenBank/DDBJ whole genome shotgun (WGS) entry which is preliminary data.</text>
</comment>
<evidence type="ECO:0000256" key="2">
    <source>
        <dbReference type="ARBA" id="ARBA00023015"/>
    </source>
</evidence>
<dbReference type="PROSITE" id="PS50977">
    <property type="entry name" value="HTH_TETR_2"/>
    <property type="match status" value="1"/>
</dbReference>
<dbReference type="SUPFAM" id="SSF46689">
    <property type="entry name" value="Homeodomain-like"/>
    <property type="match status" value="1"/>
</dbReference>
<dbReference type="InterPro" id="IPR050109">
    <property type="entry name" value="HTH-type_TetR-like_transc_reg"/>
</dbReference>
<dbReference type="AlphaFoldDB" id="A0A7Z0WRZ4"/>
<gene>
    <name evidence="7" type="ORF">BLA60_12100</name>
</gene>
<dbReference type="PANTHER" id="PTHR30055">
    <property type="entry name" value="HTH-TYPE TRANSCRIPTIONAL REGULATOR RUTR"/>
    <property type="match status" value="1"/>
</dbReference>
<dbReference type="InterPro" id="IPR001647">
    <property type="entry name" value="HTH_TetR"/>
</dbReference>
<evidence type="ECO:0000259" key="6">
    <source>
        <dbReference type="PROSITE" id="PS50977"/>
    </source>
</evidence>
<keyword evidence="2" id="KW-0805">Transcription regulation</keyword>
<dbReference type="RefSeq" id="WP_075132903.1">
    <property type="nucleotide sequence ID" value="NZ_MSIF01000004.1"/>
</dbReference>
<reference evidence="7 8" key="1">
    <citation type="submission" date="2016-12" db="EMBL/GenBank/DDBJ databases">
        <title>The draft genome sequence of Actinophytocola xinjiangensis.</title>
        <authorList>
            <person name="Wang W."/>
            <person name="Yuan L."/>
        </authorList>
    </citation>
    <scope>NUCLEOTIDE SEQUENCE [LARGE SCALE GENOMIC DNA]</scope>
    <source>
        <strain evidence="7 8">CGMCC 4.4663</strain>
    </source>
</reference>
<evidence type="ECO:0000256" key="3">
    <source>
        <dbReference type="ARBA" id="ARBA00023125"/>
    </source>
</evidence>
<keyword evidence="8" id="KW-1185">Reference proteome</keyword>
<evidence type="ECO:0000256" key="1">
    <source>
        <dbReference type="ARBA" id="ARBA00022491"/>
    </source>
</evidence>
<proteinExistence type="predicted"/>
<dbReference type="GO" id="GO:0003700">
    <property type="term" value="F:DNA-binding transcription factor activity"/>
    <property type="evidence" value="ECO:0007669"/>
    <property type="project" value="TreeGrafter"/>
</dbReference>
<sequence>MATEEYHEQRRAQIAEAVERLVAAGGLDGATVARTAAEAGVSVGLVQHYFASKDDMLRYAYTRVTARAMDRVDRRSREIEQHHGTIRQAVRDGLCERLPLDEDRRAHWRVSFAFAARAVDRPDLAAVRNETEAAIRARLAEGIGHGHECGEVPEDVDPQTSAVWLMAAVEGLGLHVCLGAVPAAAALETLERNVMAVFPGRCRQHD</sequence>
<organism evidence="7 8">
    <name type="scientific">Actinophytocola xinjiangensis</name>
    <dbReference type="NCBI Taxonomy" id="485602"/>
    <lineage>
        <taxon>Bacteria</taxon>
        <taxon>Bacillati</taxon>
        <taxon>Actinomycetota</taxon>
        <taxon>Actinomycetes</taxon>
        <taxon>Pseudonocardiales</taxon>
        <taxon>Pseudonocardiaceae</taxon>
    </lineage>
</organism>
<dbReference type="InterPro" id="IPR036271">
    <property type="entry name" value="Tet_transcr_reg_TetR-rel_C_sf"/>
</dbReference>
<dbReference type="Pfam" id="PF00440">
    <property type="entry name" value="TetR_N"/>
    <property type="match status" value="1"/>
</dbReference>